<evidence type="ECO:0000256" key="5">
    <source>
        <dbReference type="ARBA" id="ARBA00023163"/>
    </source>
</evidence>
<dbReference type="RefSeq" id="WP_115184326.1">
    <property type="nucleotide sequence ID" value="NZ_CAMKUF010000001.1"/>
</dbReference>
<evidence type="ECO:0000313" key="8">
    <source>
        <dbReference type="Proteomes" id="UP000255529"/>
    </source>
</evidence>
<dbReference type="EMBL" id="UGYN01000002">
    <property type="protein sequence ID" value="SUI83167.1"/>
    <property type="molecule type" value="Genomic_DNA"/>
</dbReference>
<protein>
    <submittedName>
        <fullName evidence="7">D-malate degradation protein R</fullName>
    </submittedName>
</protein>
<organism evidence="7 8">
    <name type="scientific">Serratia quinivorans</name>
    <dbReference type="NCBI Taxonomy" id="137545"/>
    <lineage>
        <taxon>Bacteria</taxon>
        <taxon>Pseudomonadati</taxon>
        <taxon>Pseudomonadota</taxon>
        <taxon>Gammaproteobacteria</taxon>
        <taxon>Enterobacterales</taxon>
        <taxon>Yersiniaceae</taxon>
        <taxon>Serratia</taxon>
    </lineage>
</organism>
<dbReference type="InterPro" id="IPR005119">
    <property type="entry name" value="LysR_subst-bd"/>
</dbReference>
<keyword evidence="2" id="KW-0678">Repressor</keyword>
<dbReference type="Gene3D" id="1.10.10.10">
    <property type="entry name" value="Winged helix-like DNA-binding domain superfamily/Winged helix DNA-binding domain"/>
    <property type="match status" value="1"/>
</dbReference>
<dbReference type="InterPro" id="IPR058163">
    <property type="entry name" value="LysR-type_TF_proteobact-type"/>
</dbReference>
<accession>A0A380ALP2</accession>
<dbReference type="InterPro" id="IPR000847">
    <property type="entry name" value="LysR_HTH_N"/>
</dbReference>
<dbReference type="InterPro" id="IPR036390">
    <property type="entry name" value="WH_DNA-bd_sf"/>
</dbReference>
<dbReference type="GO" id="GO:0043565">
    <property type="term" value="F:sequence-specific DNA binding"/>
    <property type="evidence" value="ECO:0007669"/>
    <property type="project" value="TreeGrafter"/>
</dbReference>
<evidence type="ECO:0000256" key="2">
    <source>
        <dbReference type="ARBA" id="ARBA00022491"/>
    </source>
</evidence>
<dbReference type="Proteomes" id="UP000255529">
    <property type="component" value="Unassembled WGS sequence"/>
</dbReference>
<dbReference type="PANTHER" id="PTHR30537:SF72">
    <property type="entry name" value="LYSR FAMILY TRANSCRIPTIONAL REGULATOR"/>
    <property type="match status" value="1"/>
</dbReference>
<dbReference type="CDD" id="cd08476">
    <property type="entry name" value="PBP2_CrgA_like_7"/>
    <property type="match status" value="1"/>
</dbReference>
<keyword evidence="5" id="KW-0804">Transcription</keyword>
<dbReference type="SUPFAM" id="SSF53850">
    <property type="entry name" value="Periplasmic binding protein-like II"/>
    <property type="match status" value="1"/>
</dbReference>
<dbReference type="AlphaFoldDB" id="A0A380ALP2"/>
<dbReference type="Pfam" id="PF00126">
    <property type="entry name" value="HTH_1"/>
    <property type="match status" value="1"/>
</dbReference>
<dbReference type="GO" id="GO:0003700">
    <property type="term" value="F:DNA-binding transcription factor activity"/>
    <property type="evidence" value="ECO:0007669"/>
    <property type="project" value="InterPro"/>
</dbReference>
<keyword evidence="3" id="KW-0805">Transcription regulation</keyword>
<reference evidence="7 8" key="1">
    <citation type="submission" date="2018-06" db="EMBL/GenBank/DDBJ databases">
        <authorList>
            <consortium name="Pathogen Informatics"/>
            <person name="Doyle S."/>
        </authorList>
    </citation>
    <scope>NUCLEOTIDE SEQUENCE [LARGE SCALE GENOMIC DNA]</scope>
    <source>
        <strain evidence="7 8">NCTC11544</strain>
    </source>
</reference>
<evidence type="ECO:0000259" key="6">
    <source>
        <dbReference type="PROSITE" id="PS50931"/>
    </source>
</evidence>
<dbReference type="SUPFAM" id="SSF46785">
    <property type="entry name" value="Winged helix' DNA-binding domain"/>
    <property type="match status" value="1"/>
</dbReference>
<dbReference type="Gene3D" id="3.40.190.290">
    <property type="match status" value="1"/>
</dbReference>
<evidence type="ECO:0000256" key="1">
    <source>
        <dbReference type="ARBA" id="ARBA00009437"/>
    </source>
</evidence>
<dbReference type="PROSITE" id="PS50931">
    <property type="entry name" value="HTH_LYSR"/>
    <property type="match status" value="1"/>
</dbReference>
<name>A0A380ALP2_9GAMM</name>
<comment type="similarity">
    <text evidence="1">Belongs to the LysR transcriptional regulatory family.</text>
</comment>
<feature type="domain" description="HTH lysR-type" evidence="6">
    <location>
        <begin position="1"/>
        <end position="59"/>
    </location>
</feature>
<sequence>MESLGSLDVFVRVGESRSFTTTGQQLGISASAVSKAIARLEERLATRLFHRSTRNVTLTPEGALFLERCRRILGEVEAAENELAQSNQMPRGKLRVSLPSVGLLFMPQFAEFKRQYPDIELDIDCSDRLVDVIEEGFDAVIRTGEPSDSRLMARKLGSYRRIMVGAPKYFEQCGVPNTPEELMQHRCLRYRFPSSGKVDQWPLSRGGQILTFDLASSMTANTLEPLVCFAESGLGIACMPDIAIRQQLEVGSLVSVLDGFNQDHTILRVLWPSSRHLSPKLRVFVDYVTTALFPDTSKKTVINGANVIPPTVELTAHSRLHVP</sequence>
<evidence type="ECO:0000256" key="4">
    <source>
        <dbReference type="ARBA" id="ARBA00023125"/>
    </source>
</evidence>
<dbReference type="GO" id="GO:0006351">
    <property type="term" value="P:DNA-templated transcription"/>
    <property type="evidence" value="ECO:0007669"/>
    <property type="project" value="TreeGrafter"/>
</dbReference>
<dbReference type="InterPro" id="IPR036388">
    <property type="entry name" value="WH-like_DNA-bd_sf"/>
</dbReference>
<proteinExistence type="inferred from homology"/>
<dbReference type="Pfam" id="PF03466">
    <property type="entry name" value="LysR_substrate"/>
    <property type="match status" value="1"/>
</dbReference>
<keyword evidence="4" id="KW-0238">DNA-binding</keyword>
<dbReference type="FunFam" id="1.10.10.10:FF:000001">
    <property type="entry name" value="LysR family transcriptional regulator"/>
    <property type="match status" value="1"/>
</dbReference>
<evidence type="ECO:0000313" key="7">
    <source>
        <dbReference type="EMBL" id="SUI83167.1"/>
    </source>
</evidence>
<evidence type="ECO:0000256" key="3">
    <source>
        <dbReference type="ARBA" id="ARBA00023015"/>
    </source>
</evidence>
<gene>
    <name evidence="7" type="primary">dmlR_28</name>
    <name evidence="7" type="ORF">NCTC11544_04436</name>
</gene>
<dbReference type="PANTHER" id="PTHR30537">
    <property type="entry name" value="HTH-TYPE TRANSCRIPTIONAL REGULATOR"/>
    <property type="match status" value="1"/>
</dbReference>